<dbReference type="CDD" id="cd19049">
    <property type="entry name" value="LGIC_TM_anion"/>
    <property type="match status" value="1"/>
</dbReference>
<dbReference type="Gene3D" id="1.20.58.390">
    <property type="entry name" value="Neurotransmitter-gated ion-channel transmembrane domain"/>
    <property type="match status" value="1"/>
</dbReference>
<feature type="domain" description="Neurotransmitter-gated ion-channel transmembrane" evidence="14">
    <location>
        <begin position="253"/>
        <end position="375"/>
    </location>
</feature>
<dbReference type="InterPro" id="IPR006029">
    <property type="entry name" value="Neurotrans-gated_channel_TM"/>
</dbReference>
<keyword evidence="4" id="KW-1003">Cell membrane</keyword>
<evidence type="ECO:0000313" key="16">
    <source>
        <dbReference type="Proteomes" id="UP000499080"/>
    </source>
</evidence>
<evidence type="ECO:0000256" key="8">
    <source>
        <dbReference type="ARBA" id="ARBA00023065"/>
    </source>
</evidence>
<dbReference type="SUPFAM" id="SSF63712">
    <property type="entry name" value="Nicotinic receptor ligand binding domain-like"/>
    <property type="match status" value="1"/>
</dbReference>
<dbReference type="InterPro" id="IPR006028">
    <property type="entry name" value="GABAA/Glycine_rcpt"/>
</dbReference>
<name>A0A4Y2QIZ8_ARAVE</name>
<dbReference type="GO" id="GO:0005254">
    <property type="term" value="F:chloride channel activity"/>
    <property type="evidence" value="ECO:0007669"/>
    <property type="project" value="UniProtKB-ARBA"/>
</dbReference>
<evidence type="ECO:0000256" key="5">
    <source>
        <dbReference type="ARBA" id="ARBA00022692"/>
    </source>
</evidence>
<dbReference type="AlphaFoldDB" id="A0A4Y2QIZ8"/>
<organism evidence="15 16">
    <name type="scientific">Araneus ventricosus</name>
    <name type="common">Orbweaver spider</name>
    <name type="synonym">Epeira ventricosa</name>
    <dbReference type="NCBI Taxonomy" id="182803"/>
    <lineage>
        <taxon>Eukaryota</taxon>
        <taxon>Metazoa</taxon>
        <taxon>Ecdysozoa</taxon>
        <taxon>Arthropoda</taxon>
        <taxon>Chelicerata</taxon>
        <taxon>Arachnida</taxon>
        <taxon>Araneae</taxon>
        <taxon>Araneomorphae</taxon>
        <taxon>Entelegynae</taxon>
        <taxon>Araneoidea</taxon>
        <taxon>Araneidae</taxon>
        <taxon>Araneus</taxon>
    </lineage>
</organism>
<accession>A0A4Y2QIZ8</accession>
<evidence type="ECO:0000256" key="10">
    <source>
        <dbReference type="ARBA" id="ARBA00023303"/>
    </source>
</evidence>
<dbReference type="SUPFAM" id="SSF90112">
    <property type="entry name" value="Neurotransmitter-gated ion-channel transmembrane pore"/>
    <property type="match status" value="1"/>
</dbReference>
<dbReference type="GO" id="GO:0005886">
    <property type="term" value="C:plasma membrane"/>
    <property type="evidence" value="ECO:0007669"/>
    <property type="project" value="UniProtKB-SubCell"/>
</dbReference>
<keyword evidence="15" id="KW-0675">Receptor</keyword>
<evidence type="ECO:0000256" key="2">
    <source>
        <dbReference type="ARBA" id="ARBA00004236"/>
    </source>
</evidence>
<keyword evidence="16" id="KW-1185">Reference proteome</keyword>
<keyword evidence="9 11" id="KW-0472">Membrane</keyword>
<evidence type="ECO:0000259" key="14">
    <source>
        <dbReference type="Pfam" id="PF02932"/>
    </source>
</evidence>
<evidence type="ECO:0000256" key="12">
    <source>
        <dbReference type="SAM" id="SignalP"/>
    </source>
</evidence>
<dbReference type="Pfam" id="PF02932">
    <property type="entry name" value="Neur_chan_memb"/>
    <property type="match status" value="1"/>
</dbReference>
<keyword evidence="6 12" id="KW-0732">Signal</keyword>
<dbReference type="InterPro" id="IPR038050">
    <property type="entry name" value="Neuro_actylchol_rec"/>
</dbReference>
<evidence type="ECO:0000256" key="3">
    <source>
        <dbReference type="ARBA" id="ARBA00022448"/>
    </source>
</evidence>
<evidence type="ECO:0000256" key="7">
    <source>
        <dbReference type="ARBA" id="ARBA00022989"/>
    </source>
</evidence>
<dbReference type="GO" id="GO:0005230">
    <property type="term" value="F:extracellular ligand-gated monoatomic ion channel activity"/>
    <property type="evidence" value="ECO:0007669"/>
    <property type="project" value="InterPro"/>
</dbReference>
<evidence type="ECO:0000256" key="9">
    <source>
        <dbReference type="ARBA" id="ARBA00023136"/>
    </source>
</evidence>
<reference evidence="15 16" key="1">
    <citation type="journal article" date="2019" name="Sci. Rep.">
        <title>Orb-weaving spider Araneus ventricosus genome elucidates the spidroin gene catalogue.</title>
        <authorList>
            <person name="Kono N."/>
            <person name="Nakamura H."/>
            <person name="Ohtoshi R."/>
            <person name="Moran D.A.P."/>
            <person name="Shinohara A."/>
            <person name="Yoshida Y."/>
            <person name="Fujiwara M."/>
            <person name="Mori M."/>
            <person name="Tomita M."/>
            <person name="Arakawa K."/>
        </authorList>
    </citation>
    <scope>NUCLEOTIDE SEQUENCE [LARGE SCALE GENOMIC DNA]</scope>
</reference>
<dbReference type="EMBL" id="BGPR01013997">
    <property type="protein sequence ID" value="GBN63246.1"/>
    <property type="molecule type" value="Genomic_DNA"/>
</dbReference>
<protein>
    <submittedName>
        <fullName evidence="15">Gamma-aminobutyric acid receptor subunit beta-1</fullName>
    </submittedName>
</protein>
<keyword evidence="5 11" id="KW-0812">Transmembrane</keyword>
<feature type="transmembrane region" description="Helical" evidence="11">
    <location>
        <begin position="407"/>
        <end position="426"/>
    </location>
</feature>
<keyword evidence="7 11" id="KW-1133">Transmembrane helix</keyword>
<comment type="caution">
    <text evidence="15">The sequence shown here is derived from an EMBL/GenBank/DDBJ whole genome shotgun (WGS) entry which is preliminary data.</text>
</comment>
<evidence type="ECO:0000256" key="11">
    <source>
        <dbReference type="SAM" id="Phobius"/>
    </source>
</evidence>
<dbReference type="PRINTS" id="PR00253">
    <property type="entry name" value="GABAARECEPTR"/>
</dbReference>
<dbReference type="PANTHER" id="PTHR18945">
    <property type="entry name" value="NEUROTRANSMITTER GATED ION CHANNEL"/>
    <property type="match status" value="1"/>
</dbReference>
<evidence type="ECO:0000259" key="13">
    <source>
        <dbReference type="Pfam" id="PF02931"/>
    </source>
</evidence>
<evidence type="ECO:0000256" key="1">
    <source>
        <dbReference type="ARBA" id="ARBA00004141"/>
    </source>
</evidence>
<feature type="transmembrane region" description="Helical" evidence="11">
    <location>
        <begin position="311"/>
        <end position="329"/>
    </location>
</feature>
<feature type="chain" id="PRO_5021241440" evidence="12">
    <location>
        <begin position="34"/>
        <end position="432"/>
    </location>
</feature>
<sequence>MLIYGRTMCTFRLAVKLFVLSFMLCVLNFVADCSPTSGFRSEEQDCVDILPGNYKMHEIPKPTGEPLQLYFQFYISSLDGIREDDMDFELKAYVTAIWRDFRLNCSDICPLNNYICSKFLWTPNILFDDAKQVLPFPEKELIFEVNPPGEVHQTTGYNFKVGCNMDFGDYPFDTQRCVFTIRLLNTLDSDIHIQWNNKQFKPVIVLNKIDPPQFYMRTPDGSARFTESVNGYRYILDVNFILVRRLTGSIINIYAPSSLITAVSWVTFWLRLEAAPARVSLSITSLLTLCTQVQFNKSQLPPLNYITAVDIWLFVCIFLVFSTLVEFAISYNTYTKTKTSALQDNESQDNIKQILNSKMWILQIDQEERRPENSKPRLSSMVKRFSDWLSKAPADDISRIDTACRKLFPICFSLFAVIYWMHYLSIYRREGR</sequence>
<gene>
    <name evidence="15" type="primary">Gabrb1</name>
    <name evidence="15" type="ORF">AVEN_74481_1</name>
</gene>
<dbReference type="OrthoDB" id="6431928at2759"/>
<dbReference type="GO" id="GO:0099095">
    <property type="term" value="F:ligand-gated monoatomic anion channel activity"/>
    <property type="evidence" value="ECO:0007669"/>
    <property type="project" value="UniProtKB-ARBA"/>
</dbReference>
<keyword evidence="10" id="KW-0407">Ion channel</keyword>
<dbReference type="Pfam" id="PF02931">
    <property type="entry name" value="Neur_chan_LBD"/>
    <property type="match status" value="1"/>
</dbReference>
<feature type="signal peptide" evidence="12">
    <location>
        <begin position="1"/>
        <end position="33"/>
    </location>
</feature>
<keyword evidence="8" id="KW-0406">Ion transport</keyword>
<dbReference type="Gene3D" id="2.70.170.10">
    <property type="entry name" value="Neurotransmitter-gated ion-channel ligand-binding domain"/>
    <property type="match status" value="1"/>
</dbReference>
<proteinExistence type="predicted"/>
<dbReference type="PROSITE" id="PS00236">
    <property type="entry name" value="NEUROTR_ION_CHANNEL"/>
    <property type="match status" value="1"/>
</dbReference>
<evidence type="ECO:0000256" key="4">
    <source>
        <dbReference type="ARBA" id="ARBA00022475"/>
    </source>
</evidence>
<keyword evidence="3" id="KW-0813">Transport</keyword>
<feature type="domain" description="Neurotransmitter-gated ion-channel ligand-binding" evidence="13">
    <location>
        <begin position="47"/>
        <end position="217"/>
    </location>
</feature>
<dbReference type="InterPro" id="IPR036734">
    <property type="entry name" value="Neur_chan_lig-bd_sf"/>
</dbReference>
<dbReference type="InterPro" id="IPR006201">
    <property type="entry name" value="Neur_channel"/>
</dbReference>
<comment type="subcellular location">
    <subcellularLocation>
        <location evidence="2">Cell membrane</location>
    </subcellularLocation>
    <subcellularLocation>
        <location evidence="1">Membrane</location>
        <topology evidence="1">Multi-pass membrane protein</topology>
    </subcellularLocation>
</comment>
<dbReference type="InterPro" id="IPR006202">
    <property type="entry name" value="Neur_chan_lig-bd"/>
</dbReference>
<evidence type="ECO:0000256" key="6">
    <source>
        <dbReference type="ARBA" id="ARBA00022729"/>
    </source>
</evidence>
<dbReference type="InterPro" id="IPR018000">
    <property type="entry name" value="Neurotransmitter_ion_chnl_CS"/>
</dbReference>
<dbReference type="Proteomes" id="UP000499080">
    <property type="component" value="Unassembled WGS sequence"/>
</dbReference>
<evidence type="ECO:0000313" key="15">
    <source>
        <dbReference type="EMBL" id="GBN63246.1"/>
    </source>
</evidence>
<dbReference type="GO" id="GO:0004888">
    <property type="term" value="F:transmembrane signaling receptor activity"/>
    <property type="evidence" value="ECO:0007669"/>
    <property type="project" value="InterPro"/>
</dbReference>
<dbReference type="InterPro" id="IPR036719">
    <property type="entry name" value="Neuro-gated_channel_TM_sf"/>
</dbReference>